<dbReference type="AlphaFoldDB" id="A0A412GB91"/>
<sequence length="217" mass="23297">MENELGNLSHKMIMQSLDWAYDKAVNGVKGLDSAEELAKDYLTQDGSLLDQINALIRWQNAKAGTSGFVTGLGGFLTIPITLPVNITSVLYLQLRMIAAIAIMCGYDVKNDKVKTLAYSCLVATSSVEIVKNLGIKIGEKVAVSALKKIPGTLFVKINQAVGFRLLTKFGEKGVLNIVKGIPLLGGIIGATFDILSTNTVGNIARDLFIGNTIDKHD</sequence>
<dbReference type="InterPro" id="IPR024787">
    <property type="entry name" value="EcsC"/>
</dbReference>
<dbReference type="RefSeq" id="WP_117980142.1">
    <property type="nucleotide sequence ID" value="NZ_JACSWI010000056.1"/>
</dbReference>
<dbReference type="Proteomes" id="UP000440614">
    <property type="component" value="Unassembled WGS sequence"/>
</dbReference>
<evidence type="ECO:0000313" key="1">
    <source>
        <dbReference type="EMBL" id="KAB4305197.1"/>
    </source>
</evidence>
<reference evidence="1 2" key="1">
    <citation type="journal article" date="2019" name="Nat. Med.">
        <title>A library of human gut bacterial isolates paired with longitudinal multiomics data enables mechanistic microbiome research.</title>
        <authorList>
            <person name="Poyet M."/>
            <person name="Groussin M."/>
            <person name="Gibbons S.M."/>
            <person name="Avila-Pacheco J."/>
            <person name="Jiang X."/>
            <person name="Kearney S.M."/>
            <person name="Perrotta A.R."/>
            <person name="Berdy B."/>
            <person name="Zhao S."/>
            <person name="Lieberman T.D."/>
            <person name="Swanson P.K."/>
            <person name="Smith M."/>
            <person name="Roesemann S."/>
            <person name="Alexander J.E."/>
            <person name="Rich S.A."/>
            <person name="Livny J."/>
            <person name="Vlamakis H."/>
            <person name="Clish C."/>
            <person name="Bullock K."/>
            <person name="Deik A."/>
            <person name="Scott J."/>
            <person name="Pierce K.A."/>
            <person name="Xavier R.J."/>
            <person name="Alm E.J."/>
        </authorList>
    </citation>
    <scope>NUCLEOTIDE SEQUENCE [LARGE SCALE GENOMIC DNA]</scope>
    <source>
        <strain evidence="1 2">BIOML-A188</strain>
    </source>
</reference>
<accession>A0A412GB91</accession>
<organism evidence="1 2">
    <name type="scientific">Bacteroides thetaiotaomicron</name>
    <dbReference type="NCBI Taxonomy" id="818"/>
    <lineage>
        <taxon>Bacteria</taxon>
        <taxon>Pseudomonadati</taxon>
        <taxon>Bacteroidota</taxon>
        <taxon>Bacteroidia</taxon>
        <taxon>Bacteroidales</taxon>
        <taxon>Bacteroidaceae</taxon>
        <taxon>Bacteroides</taxon>
    </lineage>
</organism>
<dbReference type="Pfam" id="PF12787">
    <property type="entry name" value="EcsC"/>
    <property type="match status" value="1"/>
</dbReference>
<gene>
    <name evidence="1" type="ORF">GAO51_26605</name>
</gene>
<dbReference type="EMBL" id="WCSY01000039">
    <property type="protein sequence ID" value="KAB4305197.1"/>
    <property type="molecule type" value="Genomic_DNA"/>
</dbReference>
<protein>
    <submittedName>
        <fullName evidence="1">EcsC family protein</fullName>
    </submittedName>
</protein>
<name>A0A412GB91_BACT4</name>
<dbReference type="PANTHER" id="PTHR41260:SF1">
    <property type="entry name" value="PROTEIN ECSC"/>
    <property type="match status" value="1"/>
</dbReference>
<evidence type="ECO:0000313" key="2">
    <source>
        <dbReference type="Proteomes" id="UP000440614"/>
    </source>
</evidence>
<dbReference type="PANTHER" id="PTHR41260">
    <property type="entry name" value="PROTEIN ECSC"/>
    <property type="match status" value="1"/>
</dbReference>
<comment type="caution">
    <text evidence="1">The sequence shown here is derived from an EMBL/GenBank/DDBJ whole genome shotgun (WGS) entry which is preliminary data.</text>
</comment>
<proteinExistence type="predicted"/>